<dbReference type="PANTHER" id="PTHR13338:SF4">
    <property type="entry name" value="NADH DEHYDROGENASE [UBIQUINONE] 1 ALPHA SUBCOMPLEX ASSEMBLY FACTOR 4"/>
    <property type="match status" value="1"/>
</dbReference>
<proteinExistence type="predicted"/>
<dbReference type="GO" id="GO:0032981">
    <property type="term" value="P:mitochondrial respiratory chain complex I assembly"/>
    <property type="evidence" value="ECO:0007669"/>
    <property type="project" value="InterPro"/>
</dbReference>
<dbReference type="GO" id="GO:0005739">
    <property type="term" value="C:mitochondrion"/>
    <property type="evidence" value="ECO:0007669"/>
    <property type="project" value="TreeGrafter"/>
</dbReference>
<dbReference type="InterPro" id="IPR009622">
    <property type="entry name" value="NDUFAF4"/>
</dbReference>
<gene>
    <name evidence="2" type="ORF">g.45230</name>
</gene>
<dbReference type="Pfam" id="PF06784">
    <property type="entry name" value="UPF0240"/>
    <property type="match status" value="1"/>
</dbReference>
<dbReference type="AlphaFoldDB" id="A0A1B6K9N0"/>
<accession>A0A1B6K9N0</accession>
<reference evidence="2" key="1">
    <citation type="submission" date="2015-11" db="EMBL/GenBank/DDBJ databases">
        <title>De novo transcriptome assembly of four potential Pierce s Disease insect vectors from Arizona vineyards.</title>
        <authorList>
            <person name="Tassone E.E."/>
        </authorList>
    </citation>
    <scope>NUCLEOTIDE SEQUENCE</scope>
</reference>
<dbReference type="PANTHER" id="PTHR13338">
    <property type="entry name" value="UPF0240 PROTEIN"/>
    <property type="match status" value="1"/>
</dbReference>
<evidence type="ECO:0008006" key="3">
    <source>
        <dbReference type="Google" id="ProtNLM"/>
    </source>
</evidence>
<protein>
    <recommendedName>
        <fullName evidence="3">NADH dehydrogenase [ubiquinone] 1 alpha subcomplex assembly factor 4</fullName>
    </recommendedName>
</protein>
<evidence type="ECO:0000256" key="1">
    <source>
        <dbReference type="SAM" id="MobiDB-lite"/>
    </source>
</evidence>
<dbReference type="EMBL" id="GEBQ01031825">
    <property type="protein sequence ID" value="JAT08152.1"/>
    <property type="molecule type" value="Transcribed_RNA"/>
</dbReference>
<name>A0A1B6K9N0_9HEMI</name>
<evidence type="ECO:0000313" key="2">
    <source>
        <dbReference type="EMBL" id="JAT08152.1"/>
    </source>
</evidence>
<sequence length="249" mass="28615">MGQVVTRIYSSAIREVKMYNIERRAEKVISKDKPTPAPKYPSTVKELDRLKEENISMEHLHRKDEQLDDYLKKVYVTTPDPAPKSERPVNADRPLPLSRHTDEELSFGYSESEEGSVPLGRVSLKQALQFISDNQSNPDNHSSSAIAAQYKLDINTTNDILEHFKMFNVHVQKKEVDPALMSAYDRLQLKIKHMSIYNAPEVLDQLKMFKKKTDEKGIEIREIKDISPDVDVKKDSNNSSNTEDSKKNR</sequence>
<organism evidence="2">
    <name type="scientific">Graphocephala atropunctata</name>
    <dbReference type="NCBI Taxonomy" id="36148"/>
    <lineage>
        <taxon>Eukaryota</taxon>
        <taxon>Metazoa</taxon>
        <taxon>Ecdysozoa</taxon>
        <taxon>Arthropoda</taxon>
        <taxon>Hexapoda</taxon>
        <taxon>Insecta</taxon>
        <taxon>Pterygota</taxon>
        <taxon>Neoptera</taxon>
        <taxon>Paraneoptera</taxon>
        <taxon>Hemiptera</taxon>
        <taxon>Auchenorrhyncha</taxon>
        <taxon>Membracoidea</taxon>
        <taxon>Cicadellidae</taxon>
        <taxon>Cicadellinae</taxon>
        <taxon>Cicadellini</taxon>
        <taxon>Graphocephala</taxon>
    </lineage>
</organism>
<feature type="region of interest" description="Disordered" evidence="1">
    <location>
        <begin position="77"/>
        <end position="111"/>
    </location>
</feature>
<feature type="region of interest" description="Disordered" evidence="1">
    <location>
        <begin position="228"/>
        <end position="249"/>
    </location>
</feature>